<sequence length="175" mass="19018">MSRLSRLHGQLAAGVPRWAVRTALVISLLALPSGIWRILLALNVPILEHSDAPPDEGPLSGLWYVIALSVVSEALAFLAFGLVARWGERVFGWRIPVLAATIPAALGSVALLIFPWAMATSALGMKLNGEPDGLILHGWQVAVFWVCYAPLALWPPLLAILTVHYYRRRTRAVAA</sequence>
<protein>
    <submittedName>
        <fullName evidence="2">Uncharacterized protein</fullName>
    </submittedName>
</protein>
<keyword evidence="1" id="KW-1133">Transmembrane helix</keyword>
<keyword evidence="1" id="KW-0472">Membrane</keyword>
<accession>A0A9W6WBT1</accession>
<gene>
    <name evidence="2" type="ORF">Afil01_57510</name>
</gene>
<organism evidence="2 3">
    <name type="scientific">Actinorhabdospora filicis</name>
    <dbReference type="NCBI Taxonomy" id="1785913"/>
    <lineage>
        <taxon>Bacteria</taxon>
        <taxon>Bacillati</taxon>
        <taxon>Actinomycetota</taxon>
        <taxon>Actinomycetes</taxon>
        <taxon>Micromonosporales</taxon>
        <taxon>Micromonosporaceae</taxon>
        <taxon>Actinorhabdospora</taxon>
    </lineage>
</organism>
<feature type="transmembrane region" description="Helical" evidence="1">
    <location>
        <begin position="138"/>
        <end position="161"/>
    </location>
</feature>
<evidence type="ECO:0000313" key="2">
    <source>
        <dbReference type="EMBL" id="GLZ80944.1"/>
    </source>
</evidence>
<evidence type="ECO:0000313" key="3">
    <source>
        <dbReference type="Proteomes" id="UP001165079"/>
    </source>
</evidence>
<feature type="transmembrane region" description="Helical" evidence="1">
    <location>
        <begin position="62"/>
        <end position="83"/>
    </location>
</feature>
<feature type="transmembrane region" description="Helical" evidence="1">
    <location>
        <begin position="95"/>
        <end position="118"/>
    </location>
</feature>
<keyword evidence="1" id="KW-0812">Transmembrane</keyword>
<evidence type="ECO:0000256" key="1">
    <source>
        <dbReference type="SAM" id="Phobius"/>
    </source>
</evidence>
<reference evidence="2" key="1">
    <citation type="submission" date="2023-03" db="EMBL/GenBank/DDBJ databases">
        <title>Actinorhabdospora filicis NBRC 111898.</title>
        <authorList>
            <person name="Ichikawa N."/>
            <person name="Sato H."/>
            <person name="Tonouchi N."/>
        </authorList>
    </citation>
    <scope>NUCLEOTIDE SEQUENCE</scope>
    <source>
        <strain evidence="2">NBRC 111898</strain>
    </source>
</reference>
<dbReference type="RefSeq" id="WP_285666236.1">
    <property type="nucleotide sequence ID" value="NZ_BSTX01000004.1"/>
</dbReference>
<dbReference type="EMBL" id="BSTX01000004">
    <property type="protein sequence ID" value="GLZ80944.1"/>
    <property type="molecule type" value="Genomic_DNA"/>
</dbReference>
<proteinExistence type="predicted"/>
<dbReference type="AlphaFoldDB" id="A0A9W6WBT1"/>
<dbReference type="Proteomes" id="UP001165079">
    <property type="component" value="Unassembled WGS sequence"/>
</dbReference>
<feature type="transmembrane region" description="Helical" evidence="1">
    <location>
        <begin position="20"/>
        <end position="42"/>
    </location>
</feature>
<comment type="caution">
    <text evidence="2">The sequence shown here is derived from an EMBL/GenBank/DDBJ whole genome shotgun (WGS) entry which is preliminary data.</text>
</comment>
<keyword evidence="3" id="KW-1185">Reference proteome</keyword>
<name>A0A9W6WBT1_9ACTN</name>